<evidence type="ECO:0000256" key="1">
    <source>
        <dbReference type="ARBA" id="ARBA00001966"/>
    </source>
</evidence>
<gene>
    <name evidence="8" type="ORF">H8S65_09140</name>
</gene>
<dbReference type="PROSITE" id="PS01305">
    <property type="entry name" value="MOAA_NIFB_PQQE"/>
    <property type="match status" value="1"/>
</dbReference>
<dbReference type="InterPro" id="IPR026407">
    <property type="entry name" value="SAM_GG-Bacter"/>
</dbReference>
<dbReference type="NCBIfam" id="TIGR04148">
    <property type="entry name" value="GG_samocin_CFB"/>
    <property type="match status" value="1"/>
</dbReference>
<evidence type="ECO:0000256" key="6">
    <source>
        <dbReference type="ARBA" id="ARBA00023014"/>
    </source>
</evidence>
<dbReference type="InterPro" id="IPR058240">
    <property type="entry name" value="rSAM_sf"/>
</dbReference>
<dbReference type="PROSITE" id="PS51918">
    <property type="entry name" value="RADICAL_SAM"/>
    <property type="match status" value="1"/>
</dbReference>
<keyword evidence="3" id="KW-0949">S-adenosyl-L-methionine</keyword>
<dbReference type="SFLD" id="SFLDS00029">
    <property type="entry name" value="Radical_SAM"/>
    <property type="match status" value="1"/>
</dbReference>
<dbReference type="RefSeq" id="WP_186929687.1">
    <property type="nucleotide sequence ID" value="NZ_JACOOJ010000013.1"/>
</dbReference>
<dbReference type="InterPro" id="IPR007197">
    <property type="entry name" value="rSAM"/>
</dbReference>
<dbReference type="PANTHER" id="PTHR43273">
    <property type="entry name" value="ANAEROBIC SULFATASE-MATURATING ENZYME HOMOLOG ASLB-RELATED"/>
    <property type="match status" value="1"/>
</dbReference>
<keyword evidence="9" id="KW-1185">Reference proteome</keyword>
<comment type="cofactor">
    <cofactor evidence="1">
        <name>[4Fe-4S] cluster</name>
        <dbReference type="ChEBI" id="CHEBI:49883"/>
    </cofactor>
</comment>
<sequence length="420" mass="49515">MKHDGFLEVNSKQIIYNLLNLKQLVFEVTDSCNLNCKYCGYSDLYVGYDERKNNYLNVAVSKTVIDYLVDIWRENLLEDMVKPLTIGFYGGEPLLNMKFIKDTVSYVETLKDTRKIFRYSMTTNAVLLDKYWDYLVEKDFHLLISLDGDEFSHSYRVDHAGYNSFYKVYDNVCKLQSLFPEYFEKNVAFNTVLHDRNDVDSVHDFMVSNFDKVSSFSSLNTSGIKTDKRGVFEKMYKNVVDSMGKSENLDLLEKKMFIKSPMIYRLSSFLFQYTGNVYYDYNSLFFSKDDFYQYPTGTCTPFLKKMYVTVNGKILQCEKIDHDFYLGIVKDGSVLIDFDHVAERHNYFVHKFIDDCSSCAIRGNCIQCVYQNDDIRDENVSCKFYRDVQKNEHMCKEYLFYLKANPDLYQRILTEVIMEN</sequence>
<accession>A0ABR7DND0</accession>
<organism evidence="8 9">
    <name type="scientific">Parabacteroides hominis</name>
    <dbReference type="NCBI Taxonomy" id="2763057"/>
    <lineage>
        <taxon>Bacteria</taxon>
        <taxon>Pseudomonadati</taxon>
        <taxon>Bacteroidota</taxon>
        <taxon>Bacteroidia</taxon>
        <taxon>Bacteroidales</taxon>
        <taxon>Tannerellaceae</taxon>
        <taxon>Parabacteroides</taxon>
    </lineage>
</organism>
<dbReference type="PANTHER" id="PTHR43273:SF8">
    <property type="entry name" value="RADICAL SAM DOMAIN PROTEIN"/>
    <property type="match status" value="1"/>
</dbReference>
<dbReference type="InterPro" id="IPR023867">
    <property type="entry name" value="Sulphatase_maturase_rSAM"/>
</dbReference>
<dbReference type="SFLD" id="SFLDG01386">
    <property type="entry name" value="main_SPASM_domain-containing"/>
    <property type="match status" value="1"/>
</dbReference>
<evidence type="ECO:0000313" key="9">
    <source>
        <dbReference type="Proteomes" id="UP000651475"/>
    </source>
</evidence>
<dbReference type="CDD" id="cd01335">
    <property type="entry name" value="Radical_SAM"/>
    <property type="match status" value="1"/>
</dbReference>
<evidence type="ECO:0000256" key="4">
    <source>
        <dbReference type="ARBA" id="ARBA00022723"/>
    </source>
</evidence>
<comment type="caution">
    <text evidence="8">The sequence shown here is derived from an EMBL/GenBank/DDBJ whole genome shotgun (WGS) entry which is preliminary data.</text>
</comment>
<reference evidence="8 9" key="1">
    <citation type="submission" date="2020-08" db="EMBL/GenBank/DDBJ databases">
        <title>Genome public.</title>
        <authorList>
            <person name="Liu C."/>
            <person name="Sun Q."/>
        </authorList>
    </citation>
    <scope>NUCLEOTIDE SEQUENCE [LARGE SCALE GENOMIC DNA]</scope>
    <source>
        <strain evidence="8 9">NSJ-79</strain>
    </source>
</reference>
<dbReference type="Gene3D" id="3.20.20.70">
    <property type="entry name" value="Aldolase class I"/>
    <property type="match status" value="1"/>
</dbReference>
<dbReference type="SFLD" id="SFLDG01067">
    <property type="entry name" value="SPASM/twitch_domain_containing"/>
    <property type="match status" value="1"/>
</dbReference>
<dbReference type="Proteomes" id="UP000651475">
    <property type="component" value="Unassembled WGS sequence"/>
</dbReference>
<dbReference type="EMBL" id="JACOOJ010000013">
    <property type="protein sequence ID" value="MBC5632931.1"/>
    <property type="molecule type" value="Genomic_DNA"/>
</dbReference>
<feature type="domain" description="Radical SAM core" evidence="7">
    <location>
        <begin position="18"/>
        <end position="262"/>
    </location>
</feature>
<proteinExistence type="predicted"/>
<evidence type="ECO:0000256" key="2">
    <source>
        <dbReference type="ARBA" id="ARBA00022485"/>
    </source>
</evidence>
<keyword evidence="2" id="KW-0004">4Fe-4S</keyword>
<dbReference type="SFLD" id="SFLDG01384">
    <property type="entry name" value="thioether_bond_formation_requi"/>
    <property type="match status" value="1"/>
</dbReference>
<protein>
    <submittedName>
        <fullName evidence="8">Radical SAM peptide maturase</fullName>
    </submittedName>
</protein>
<evidence type="ECO:0000259" key="7">
    <source>
        <dbReference type="PROSITE" id="PS51918"/>
    </source>
</evidence>
<dbReference type="Pfam" id="PF04055">
    <property type="entry name" value="Radical_SAM"/>
    <property type="match status" value="1"/>
</dbReference>
<name>A0ABR7DND0_9BACT</name>
<keyword evidence="4" id="KW-0479">Metal-binding</keyword>
<dbReference type="InterPro" id="IPR000385">
    <property type="entry name" value="MoaA_NifB_PqqE_Fe-S-bd_CS"/>
</dbReference>
<evidence type="ECO:0000313" key="8">
    <source>
        <dbReference type="EMBL" id="MBC5632931.1"/>
    </source>
</evidence>
<keyword evidence="5" id="KW-0408">Iron</keyword>
<evidence type="ECO:0000256" key="5">
    <source>
        <dbReference type="ARBA" id="ARBA00023004"/>
    </source>
</evidence>
<keyword evidence="6" id="KW-0411">Iron-sulfur</keyword>
<dbReference type="SUPFAM" id="SSF102114">
    <property type="entry name" value="Radical SAM enzymes"/>
    <property type="match status" value="1"/>
</dbReference>
<evidence type="ECO:0000256" key="3">
    <source>
        <dbReference type="ARBA" id="ARBA00022691"/>
    </source>
</evidence>
<dbReference type="InterPro" id="IPR013785">
    <property type="entry name" value="Aldolase_TIM"/>
</dbReference>